<dbReference type="EMBL" id="PGFJ01000001">
    <property type="protein sequence ID" value="PJJ84448.1"/>
    <property type="molecule type" value="Genomic_DNA"/>
</dbReference>
<evidence type="ECO:0000256" key="1">
    <source>
        <dbReference type="SAM" id="Phobius"/>
    </source>
</evidence>
<protein>
    <submittedName>
        <fullName evidence="2">Uncharacterized protein</fullName>
    </submittedName>
</protein>
<reference evidence="2 3" key="1">
    <citation type="submission" date="2017-11" db="EMBL/GenBank/DDBJ databases">
        <title>Genomic Encyclopedia of Archaeal and Bacterial Type Strains, Phase II (KMG-II): From Individual Species to Whole Genera.</title>
        <authorList>
            <person name="Goeker M."/>
        </authorList>
    </citation>
    <scope>NUCLEOTIDE SEQUENCE [LARGE SCALE GENOMIC DNA]</scope>
    <source>
        <strain evidence="2 3">DSM 28175</strain>
    </source>
</reference>
<keyword evidence="1" id="KW-0812">Transmembrane</keyword>
<dbReference type="Proteomes" id="UP000242687">
    <property type="component" value="Unassembled WGS sequence"/>
</dbReference>
<dbReference type="RefSeq" id="WP_100340642.1">
    <property type="nucleotide sequence ID" value="NZ_PGFJ01000001.1"/>
</dbReference>
<dbReference type="AlphaFoldDB" id="A0A2H9VUG4"/>
<proteinExistence type="predicted"/>
<name>A0A2H9VUG4_9SPHI</name>
<feature type="transmembrane region" description="Helical" evidence="1">
    <location>
        <begin position="12"/>
        <end position="31"/>
    </location>
</feature>
<sequence length="70" mass="7830">MKNLKEQKTTVIILVIGLLIVSLTPIVNRYFHLADAFTGFLTGIGLMIECIALIKMQQIKKQNACGILKR</sequence>
<keyword evidence="1" id="KW-1133">Transmembrane helix</keyword>
<accession>A0A2H9VUG4</accession>
<dbReference type="OrthoDB" id="800093at2"/>
<comment type="caution">
    <text evidence="2">The sequence shown here is derived from an EMBL/GenBank/DDBJ whole genome shotgun (WGS) entry which is preliminary data.</text>
</comment>
<evidence type="ECO:0000313" key="3">
    <source>
        <dbReference type="Proteomes" id="UP000242687"/>
    </source>
</evidence>
<feature type="transmembrane region" description="Helical" evidence="1">
    <location>
        <begin position="37"/>
        <end position="54"/>
    </location>
</feature>
<evidence type="ECO:0000313" key="2">
    <source>
        <dbReference type="EMBL" id="PJJ84448.1"/>
    </source>
</evidence>
<keyword evidence="3" id="KW-1185">Reference proteome</keyword>
<gene>
    <name evidence="2" type="ORF">CLV57_1460</name>
</gene>
<organism evidence="2 3">
    <name type="scientific">Mucilaginibacter auburnensis</name>
    <dbReference type="NCBI Taxonomy" id="1457233"/>
    <lineage>
        <taxon>Bacteria</taxon>
        <taxon>Pseudomonadati</taxon>
        <taxon>Bacteroidota</taxon>
        <taxon>Sphingobacteriia</taxon>
        <taxon>Sphingobacteriales</taxon>
        <taxon>Sphingobacteriaceae</taxon>
        <taxon>Mucilaginibacter</taxon>
    </lineage>
</organism>
<keyword evidence="1" id="KW-0472">Membrane</keyword>